<dbReference type="SUPFAM" id="SSF55961">
    <property type="entry name" value="Bet v1-like"/>
    <property type="match status" value="1"/>
</dbReference>
<evidence type="ECO:0000313" key="3">
    <source>
        <dbReference type="EMBL" id="EEH60809.1"/>
    </source>
</evidence>
<feature type="compositionally biased region" description="Pro residues" evidence="1">
    <location>
        <begin position="96"/>
        <end position="107"/>
    </location>
</feature>
<dbReference type="Gene3D" id="3.30.530.20">
    <property type="match status" value="1"/>
</dbReference>
<dbReference type="InterPro" id="IPR023393">
    <property type="entry name" value="START-like_dom_sf"/>
</dbReference>
<dbReference type="Pfam" id="PF03364">
    <property type="entry name" value="Polyketide_cyc"/>
    <property type="match status" value="1"/>
</dbReference>
<evidence type="ECO:0000256" key="1">
    <source>
        <dbReference type="SAM" id="MobiDB-lite"/>
    </source>
</evidence>
<dbReference type="eggNOG" id="ENOG502SAII">
    <property type="taxonomic scope" value="Eukaryota"/>
</dbReference>
<feature type="region of interest" description="Disordered" evidence="1">
    <location>
        <begin position="18"/>
        <end position="47"/>
    </location>
</feature>
<evidence type="ECO:0000259" key="2">
    <source>
        <dbReference type="Pfam" id="PF03364"/>
    </source>
</evidence>
<name>C1MHV5_MICPC</name>
<dbReference type="RefSeq" id="XP_003055557.1">
    <property type="nucleotide sequence ID" value="XM_003055511.1"/>
</dbReference>
<evidence type="ECO:0000313" key="4">
    <source>
        <dbReference type="Proteomes" id="UP000001876"/>
    </source>
</evidence>
<reference evidence="3 4" key="1">
    <citation type="journal article" date="2009" name="Science">
        <title>Green evolution and dynamic adaptations revealed by genomes of the marine picoeukaryotes Micromonas.</title>
        <authorList>
            <person name="Worden A.Z."/>
            <person name="Lee J.H."/>
            <person name="Mock T."/>
            <person name="Rouze P."/>
            <person name="Simmons M.P."/>
            <person name="Aerts A.L."/>
            <person name="Allen A.E."/>
            <person name="Cuvelier M.L."/>
            <person name="Derelle E."/>
            <person name="Everett M.V."/>
            <person name="Foulon E."/>
            <person name="Grimwood J."/>
            <person name="Gundlach H."/>
            <person name="Henrissat B."/>
            <person name="Napoli C."/>
            <person name="McDonald S.M."/>
            <person name="Parker M.S."/>
            <person name="Rombauts S."/>
            <person name="Salamov A."/>
            <person name="Von Dassow P."/>
            <person name="Badger J.H."/>
            <person name="Coutinho P.M."/>
            <person name="Demir E."/>
            <person name="Dubchak I."/>
            <person name="Gentemann C."/>
            <person name="Eikrem W."/>
            <person name="Gready J.E."/>
            <person name="John U."/>
            <person name="Lanier W."/>
            <person name="Lindquist E.A."/>
            <person name="Lucas S."/>
            <person name="Mayer K.F."/>
            <person name="Moreau H."/>
            <person name="Not F."/>
            <person name="Otillar R."/>
            <person name="Panaud O."/>
            <person name="Pangilinan J."/>
            <person name="Paulsen I."/>
            <person name="Piegu B."/>
            <person name="Poliakov A."/>
            <person name="Robbens S."/>
            <person name="Schmutz J."/>
            <person name="Toulza E."/>
            <person name="Wyss T."/>
            <person name="Zelensky A."/>
            <person name="Zhou K."/>
            <person name="Armbrust E.V."/>
            <person name="Bhattacharya D."/>
            <person name="Goodenough U.W."/>
            <person name="Van de Peer Y."/>
            <person name="Grigoriev I.V."/>
        </authorList>
    </citation>
    <scope>NUCLEOTIDE SEQUENCE [LARGE SCALE GENOMIC DNA]</scope>
    <source>
        <strain evidence="3 4">CCMP1545</strain>
    </source>
</reference>
<dbReference type="Proteomes" id="UP000001876">
    <property type="component" value="Unassembled WGS sequence"/>
</dbReference>
<keyword evidence="4" id="KW-1185">Reference proteome</keyword>
<dbReference type="AlphaFoldDB" id="C1MHV5"/>
<organism evidence="4">
    <name type="scientific">Micromonas pusilla (strain CCMP1545)</name>
    <name type="common">Picoplanktonic green alga</name>
    <dbReference type="NCBI Taxonomy" id="564608"/>
    <lineage>
        <taxon>Eukaryota</taxon>
        <taxon>Viridiplantae</taxon>
        <taxon>Chlorophyta</taxon>
        <taxon>Mamiellophyceae</taxon>
        <taxon>Mamiellales</taxon>
        <taxon>Mamiellaceae</taxon>
        <taxon>Micromonas</taxon>
    </lineage>
</organism>
<dbReference type="KEGG" id="mpp:MICPUCDRAFT_50335"/>
<dbReference type="InterPro" id="IPR005031">
    <property type="entry name" value="COQ10_START"/>
</dbReference>
<dbReference type="GeneID" id="9680981"/>
<feature type="domain" description="Coenzyme Q-binding protein COQ10 START" evidence="2">
    <location>
        <begin position="156"/>
        <end position="263"/>
    </location>
</feature>
<dbReference type="OrthoDB" id="530906at2759"/>
<accession>C1MHV5</accession>
<protein>
    <submittedName>
        <fullName evidence="3">Predicted protein</fullName>
    </submittedName>
</protein>
<sequence length="315" mass="34065">MAAPAAASRACLARTLLRHHGRRRSDRADDASRPLAATARACRSNRRRGATWTTVRYAPAALLRAIPRARSPRARGDDRALGHVTRVFPPSTAALTPPPPPPPPPPSASSLSVRRASSSDAHESPRSVVLEPAKCELLGNENGKYSLVGEMVLDSDADSLYAMLTDYAASPKIFATVDACDVSSLPDGKLLVSQSCRWKFMGVFGGAFPCHLAVLETPTERYMEVELHERGFIREFEGSWRVSEEPGGGVRVRHTLALRPALTPPYAHKIFLKQIGDILTDVEREVASWGGEEYVGTRKKAGEGAGDAEPLPAAR</sequence>
<proteinExistence type="predicted"/>
<feature type="region of interest" description="Disordered" evidence="1">
    <location>
        <begin position="89"/>
        <end position="126"/>
    </location>
</feature>
<feature type="compositionally biased region" description="Low complexity" evidence="1">
    <location>
        <begin position="108"/>
        <end position="119"/>
    </location>
</feature>
<dbReference type="EMBL" id="GG663735">
    <property type="protein sequence ID" value="EEH60809.1"/>
    <property type="molecule type" value="Genomic_DNA"/>
</dbReference>
<gene>
    <name evidence="3" type="ORF">MICPUCDRAFT_50335</name>
</gene>